<evidence type="ECO:0000313" key="8">
    <source>
        <dbReference type="Proteomes" id="UP000019028"/>
    </source>
</evidence>
<keyword evidence="3" id="KW-0704">Schiff base</keyword>
<dbReference type="SUPFAM" id="SSF51569">
    <property type="entry name" value="Aldolase"/>
    <property type="match status" value="1"/>
</dbReference>
<dbReference type="PANTHER" id="PTHR12128:SF66">
    <property type="entry name" value="4-HYDROXY-2-OXOGLUTARATE ALDOLASE, MITOCHONDRIAL"/>
    <property type="match status" value="1"/>
</dbReference>
<keyword evidence="2 4" id="KW-0456">Lyase</keyword>
<dbReference type="EMBL" id="CP006569">
    <property type="protein sequence ID" value="AHF77414.1"/>
    <property type="molecule type" value="Genomic_DNA"/>
</dbReference>
<dbReference type="Proteomes" id="UP000019028">
    <property type="component" value="Chromosome"/>
</dbReference>
<dbReference type="PIRSF" id="PIRSF001365">
    <property type="entry name" value="DHDPS"/>
    <property type="match status" value="1"/>
</dbReference>
<evidence type="ECO:0000256" key="4">
    <source>
        <dbReference type="PIRNR" id="PIRNR001365"/>
    </source>
</evidence>
<dbReference type="KEGG" id="sod:Sant_2370"/>
<evidence type="ECO:0000256" key="1">
    <source>
        <dbReference type="ARBA" id="ARBA00007592"/>
    </source>
</evidence>
<dbReference type="SMART" id="SM01130">
    <property type="entry name" value="DHDPS"/>
    <property type="match status" value="1"/>
</dbReference>
<keyword evidence="8" id="KW-1185">Reference proteome</keyword>
<dbReference type="GO" id="GO:0008840">
    <property type="term" value="F:4-hydroxy-tetrahydrodipicolinate synthase activity"/>
    <property type="evidence" value="ECO:0007669"/>
    <property type="project" value="TreeGrafter"/>
</dbReference>
<dbReference type="AlphaFoldDB" id="W0HUH4"/>
<dbReference type="PROSITE" id="PS00665">
    <property type="entry name" value="DHDPS_1"/>
    <property type="match status" value="1"/>
</dbReference>
<feature type="binding site" evidence="6">
    <location>
        <position position="227"/>
    </location>
    <ligand>
        <name>pyruvate</name>
        <dbReference type="ChEBI" id="CHEBI:15361"/>
    </ligand>
</feature>
<protein>
    <submittedName>
        <fullName evidence="7">Dihydrodipicolinate synthase</fullName>
    </submittedName>
</protein>
<dbReference type="InterPro" id="IPR020624">
    <property type="entry name" value="Schiff_base-form_aldolases_CS"/>
</dbReference>
<dbReference type="PRINTS" id="PR00146">
    <property type="entry name" value="DHPICSNTHASE"/>
</dbReference>
<dbReference type="HOGENOM" id="CLU_049343_5_3_6"/>
<evidence type="ECO:0000256" key="5">
    <source>
        <dbReference type="PIRSR" id="PIRSR001365-1"/>
    </source>
</evidence>
<gene>
    <name evidence="7" type="ORF">Sant_2370</name>
</gene>
<dbReference type="PATRIC" id="fig|1239307.3.peg.2632"/>
<feature type="active site" description="Proton donor/acceptor" evidence="5">
    <location>
        <position position="159"/>
    </location>
</feature>
<evidence type="ECO:0000256" key="6">
    <source>
        <dbReference type="PIRSR" id="PIRSR001365-2"/>
    </source>
</evidence>
<dbReference type="Pfam" id="PF00701">
    <property type="entry name" value="DHDPS"/>
    <property type="match status" value="1"/>
</dbReference>
<name>W0HUH4_9GAMM</name>
<accession>W0HUH4</accession>
<dbReference type="InterPro" id="IPR013785">
    <property type="entry name" value="Aldolase_TIM"/>
</dbReference>
<dbReference type="PANTHER" id="PTHR12128">
    <property type="entry name" value="DIHYDRODIPICOLINATE SYNTHASE"/>
    <property type="match status" value="1"/>
</dbReference>
<reference evidence="7 8" key="1">
    <citation type="journal article" date="2014" name="Genome Biol. Evol.">
        <title>Genome degeneration and adaptation in a nascent stage of symbiosis.</title>
        <authorList>
            <person name="Oakeson K.F."/>
            <person name="Gil R."/>
            <person name="Clayton A.L."/>
            <person name="Dunn D.M."/>
            <person name="von Niederhausern A.C."/>
            <person name="Hamil C."/>
            <person name="Aoyagi A."/>
            <person name="Duval B."/>
            <person name="Baca A."/>
            <person name="Silva F.J."/>
            <person name="Vallier A."/>
            <person name="Jackson D.G."/>
            <person name="Latorre A."/>
            <person name="Weiss R.B."/>
            <person name="Heddi A."/>
            <person name="Moya A."/>
            <person name="Dale C."/>
        </authorList>
    </citation>
    <scope>NUCLEOTIDE SEQUENCE [LARGE SCALE GENOMIC DNA]</scope>
    <source>
        <strain evidence="7 8">HS1</strain>
    </source>
</reference>
<evidence type="ECO:0000256" key="2">
    <source>
        <dbReference type="ARBA" id="ARBA00023239"/>
    </source>
</evidence>
<dbReference type="CDD" id="cd00408">
    <property type="entry name" value="DHDPS-like"/>
    <property type="match status" value="1"/>
</dbReference>
<feature type="binding site" evidence="6">
    <location>
        <position position="70"/>
    </location>
    <ligand>
        <name>pyruvate</name>
        <dbReference type="ChEBI" id="CHEBI:15361"/>
    </ligand>
</feature>
<evidence type="ECO:0000313" key="7">
    <source>
        <dbReference type="EMBL" id="AHF77414.1"/>
    </source>
</evidence>
<proteinExistence type="inferred from homology"/>
<organism evidence="7 8">
    <name type="scientific">Sodalis praecaptivus</name>
    <dbReference type="NCBI Taxonomy" id="1239307"/>
    <lineage>
        <taxon>Bacteria</taxon>
        <taxon>Pseudomonadati</taxon>
        <taxon>Pseudomonadota</taxon>
        <taxon>Gammaproteobacteria</taxon>
        <taxon>Enterobacterales</taxon>
        <taxon>Bruguierivoracaceae</taxon>
        <taxon>Sodalis</taxon>
    </lineage>
</organism>
<dbReference type="Gene3D" id="3.20.20.70">
    <property type="entry name" value="Aldolase class I"/>
    <property type="match status" value="1"/>
</dbReference>
<evidence type="ECO:0000256" key="3">
    <source>
        <dbReference type="ARBA" id="ARBA00023270"/>
    </source>
</evidence>
<feature type="active site" description="Schiff-base intermediate with substrate" evidence="5">
    <location>
        <position position="186"/>
    </location>
</feature>
<sequence>MCSHFVTSSQQERKMPQNNHADLKAKLRGVLPPIAMPFNEQGELVKGGLKPQIDFIIDSGASAIVVGGSTGEGHTLSDEEFKQAMTEAYDANRGRVPFVAGLIVNSTRQAIARVKLLEGLKLDALQVTPVHYLFKPDADATVRHFREIYDATGIPILIYNVIPWNYLSLELMSRIMEEVPGVVGMKQSSGDLKAVSDLLLSCPDKIIVSGVDALLYPGFALGCQGAISALTSAVPSVVHKMFTAVEQNDHRTARDLHFRLAKLWNTLPHDNLPACVKYIQSLQGVPLFQPRPPMQPVSEALKREIKQAFDQLMS</sequence>
<dbReference type="InterPro" id="IPR002220">
    <property type="entry name" value="DapA-like"/>
</dbReference>
<comment type="similarity">
    <text evidence="1 4">Belongs to the DapA family.</text>
</comment>